<evidence type="ECO:0000313" key="5">
    <source>
        <dbReference type="Proteomes" id="UP000184452"/>
    </source>
</evidence>
<dbReference type="AlphaFoldDB" id="A0A1M6FVS2"/>
<feature type="region of interest" description="Disordered" evidence="1">
    <location>
        <begin position="62"/>
        <end position="82"/>
    </location>
</feature>
<dbReference type="GO" id="GO:0008239">
    <property type="term" value="F:dipeptidyl-peptidase activity"/>
    <property type="evidence" value="ECO:0007669"/>
    <property type="project" value="TreeGrafter"/>
</dbReference>
<feature type="domain" description="Dipeptidylpeptidase IV N-terminal" evidence="3">
    <location>
        <begin position="112"/>
        <end position="345"/>
    </location>
</feature>
<protein>
    <submittedName>
        <fullName evidence="4">Dipeptidyl-peptidase-4</fullName>
    </submittedName>
</protein>
<dbReference type="InterPro" id="IPR001375">
    <property type="entry name" value="Peptidase_S9_cat"/>
</dbReference>
<dbReference type="InterPro" id="IPR029058">
    <property type="entry name" value="AB_hydrolase_fold"/>
</dbReference>
<organism evidence="4 5">
    <name type="scientific">Nocardiopsis flavescens</name>
    <dbReference type="NCBI Taxonomy" id="758803"/>
    <lineage>
        <taxon>Bacteria</taxon>
        <taxon>Bacillati</taxon>
        <taxon>Actinomycetota</taxon>
        <taxon>Actinomycetes</taxon>
        <taxon>Streptosporangiales</taxon>
        <taxon>Nocardiopsidaceae</taxon>
        <taxon>Nocardiopsis</taxon>
    </lineage>
</organism>
<dbReference type="GO" id="GO:0006508">
    <property type="term" value="P:proteolysis"/>
    <property type="evidence" value="ECO:0007669"/>
    <property type="project" value="InterPro"/>
</dbReference>
<dbReference type="RefSeq" id="WP_073376827.1">
    <property type="nucleotide sequence ID" value="NZ_FQZK01000003.1"/>
</dbReference>
<sequence length="736" mass="79337">MSFPRQQARTLRFTLGVPRSFEVSPDGGRVAFLRGRDGIDTATCLWVHEAQEGTERVVADPRALGADDENLPPEERARRERLRESGGGIVSYTVDRAFTRAVFTLSGRLFYVDLVGERAEPRELPAATPVVDPRISPAGDRVAYVSGGALRVLDIAGAEADHGDRVLAAPDGDGVTWGLADFIAAEEMGRYRGFWWAPDGSALLAARVDESPVGRWYVDDPASPEQEPTALRYPAAGTANAEVRLAALAVPSSAEFRAAGAPEPVWIDWDREALPYLATAGWTTGPDGSPTAVFSALSRDQRTLTLFGADPVTGLAMETRTEADGVWVELMPGVPAHTGRGDLVWIGRENGTGERRVFVGGRAVSPADVYVRGVVDVDGDRVLYSGSPADRPGDISLWLLDPETGLSSPVELPGHGCSASPDADAHSGLRSGRLRGGTLVVQHRSMEFAGVRTLVIREADTETRRGTGSIASFAEAPDLPDPRVEFWRAGERGIPCALVLPSWYRDDLRPLPVLMAPYGGPHAQRVLRARGAFLTAQWYAEQGFAVLIADGRGTPGIGVEWEQEVHLDLASGVLEDQVTALHDAAERFGSLDVSRVGIHGWSFGGYLAALAVLRRPDVFHAAVAGAPVIDWRLYDTHYTERYLGLPQDDPGVYERSSLLDDAAGLERPLMLIHGLSDDNVVFAHTQRMSSALLAAGRRHTVLPLSGVTHSPSDPTVSENLMLLQVEFLKDSLRGDA</sequence>
<evidence type="ECO:0000259" key="2">
    <source>
        <dbReference type="Pfam" id="PF00326"/>
    </source>
</evidence>
<keyword evidence="5" id="KW-1185">Reference proteome</keyword>
<dbReference type="OrthoDB" id="9812921at2"/>
<dbReference type="InterPro" id="IPR002469">
    <property type="entry name" value="Peptidase_S9B_N"/>
</dbReference>
<name>A0A1M6FVS2_9ACTN</name>
<dbReference type="SUPFAM" id="SSF53474">
    <property type="entry name" value="alpha/beta-Hydrolases"/>
    <property type="match status" value="1"/>
</dbReference>
<dbReference type="GO" id="GO:0008236">
    <property type="term" value="F:serine-type peptidase activity"/>
    <property type="evidence" value="ECO:0007669"/>
    <property type="project" value="InterPro"/>
</dbReference>
<proteinExistence type="predicted"/>
<dbReference type="InterPro" id="IPR050278">
    <property type="entry name" value="Serine_Prot_S9B/DPPIV"/>
</dbReference>
<dbReference type="EMBL" id="FQZK01000003">
    <property type="protein sequence ID" value="SHJ01803.1"/>
    <property type="molecule type" value="Genomic_DNA"/>
</dbReference>
<dbReference type="Gene3D" id="2.140.10.30">
    <property type="entry name" value="Dipeptidylpeptidase IV, N-terminal domain"/>
    <property type="match status" value="1"/>
</dbReference>
<dbReference type="Pfam" id="PF00326">
    <property type="entry name" value="Peptidase_S9"/>
    <property type="match status" value="1"/>
</dbReference>
<reference evidence="4 5" key="1">
    <citation type="submission" date="2016-11" db="EMBL/GenBank/DDBJ databases">
        <authorList>
            <person name="Jaros S."/>
            <person name="Januszkiewicz K."/>
            <person name="Wedrychowicz H."/>
        </authorList>
    </citation>
    <scope>NUCLEOTIDE SEQUENCE [LARGE SCALE GENOMIC DNA]</scope>
    <source>
        <strain evidence="4 5">CGMCC 4.5723</strain>
    </source>
</reference>
<gene>
    <name evidence="4" type="ORF">SAMN05421803_103169</name>
</gene>
<dbReference type="SUPFAM" id="SSF82171">
    <property type="entry name" value="DPP6 N-terminal domain-like"/>
    <property type="match status" value="1"/>
</dbReference>
<dbReference type="Gene3D" id="3.40.50.1820">
    <property type="entry name" value="alpha/beta hydrolase"/>
    <property type="match status" value="1"/>
</dbReference>
<evidence type="ECO:0000256" key="1">
    <source>
        <dbReference type="SAM" id="MobiDB-lite"/>
    </source>
</evidence>
<dbReference type="PANTHER" id="PTHR11731">
    <property type="entry name" value="PROTEASE FAMILY S9B,C DIPEPTIDYL-PEPTIDASE IV-RELATED"/>
    <property type="match status" value="1"/>
</dbReference>
<feature type="compositionally biased region" description="Basic and acidic residues" evidence="1">
    <location>
        <begin position="73"/>
        <end position="82"/>
    </location>
</feature>
<evidence type="ECO:0000313" key="4">
    <source>
        <dbReference type="EMBL" id="SHJ01803.1"/>
    </source>
</evidence>
<feature type="domain" description="Peptidase S9 prolyl oligopeptidase catalytic" evidence="2">
    <location>
        <begin position="535"/>
        <end position="732"/>
    </location>
</feature>
<dbReference type="STRING" id="758803.SAMN05421803_103169"/>
<dbReference type="Proteomes" id="UP000184452">
    <property type="component" value="Unassembled WGS sequence"/>
</dbReference>
<dbReference type="PANTHER" id="PTHR11731:SF193">
    <property type="entry name" value="DIPEPTIDYL PEPTIDASE 9"/>
    <property type="match status" value="1"/>
</dbReference>
<accession>A0A1M6FVS2</accession>
<dbReference type="Pfam" id="PF00930">
    <property type="entry name" value="DPPIV_N"/>
    <property type="match status" value="1"/>
</dbReference>
<evidence type="ECO:0000259" key="3">
    <source>
        <dbReference type="Pfam" id="PF00930"/>
    </source>
</evidence>